<proteinExistence type="inferred from homology"/>
<evidence type="ECO:0000256" key="5">
    <source>
        <dbReference type="ARBA" id="ARBA00023136"/>
    </source>
</evidence>
<dbReference type="GO" id="GO:0016020">
    <property type="term" value="C:membrane"/>
    <property type="evidence" value="ECO:0007669"/>
    <property type="project" value="UniProtKB-SubCell"/>
</dbReference>
<evidence type="ECO:0000256" key="1">
    <source>
        <dbReference type="ARBA" id="ARBA00004635"/>
    </source>
</evidence>
<dbReference type="PANTHER" id="PTHR35789">
    <property type="entry name" value="SPORE GERMINATION PROTEIN B3"/>
    <property type="match status" value="1"/>
</dbReference>
<comment type="similarity">
    <text evidence="2">Belongs to the GerABKC lipoprotein family.</text>
</comment>
<dbReference type="Proteomes" id="UP000036932">
    <property type="component" value="Unassembled WGS sequence"/>
</dbReference>
<evidence type="ECO:0000313" key="11">
    <source>
        <dbReference type="Proteomes" id="UP000036932"/>
    </source>
</evidence>
<evidence type="ECO:0000256" key="4">
    <source>
        <dbReference type="ARBA" id="ARBA00022729"/>
    </source>
</evidence>
<keyword evidence="6" id="KW-0564">Palmitate</keyword>
<protein>
    <submittedName>
        <fullName evidence="10">Spore gernimation protein GerC</fullName>
    </submittedName>
</protein>
<dbReference type="Pfam" id="PF05504">
    <property type="entry name" value="Spore_GerAC"/>
    <property type="match status" value="1"/>
</dbReference>
<dbReference type="AlphaFoldDB" id="A0A0M1P8D1"/>
<evidence type="ECO:0000256" key="2">
    <source>
        <dbReference type="ARBA" id="ARBA00007886"/>
    </source>
</evidence>
<dbReference type="Pfam" id="PF25198">
    <property type="entry name" value="Spore_GerAC_N"/>
    <property type="match status" value="1"/>
</dbReference>
<accession>A0A0M1P8D1</accession>
<evidence type="ECO:0000256" key="7">
    <source>
        <dbReference type="ARBA" id="ARBA00023288"/>
    </source>
</evidence>
<name>A0A0M1P8D1_9BACL</name>
<dbReference type="RefSeq" id="WP_054403622.1">
    <property type="nucleotide sequence ID" value="NZ_LIUT01000001.1"/>
</dbReference>
<keyword evidence="5" id="KW-0472">Membrane</keyword>
<dbReference type="PANTHER" id="PTHR35789:SF1">
    <property type="entry name" value="SPORE GERMINATION PROTEIN B3"/>
    <property type="match status" value="1"/>
</dbReference>
<keyword evidence="4" id="KW-0732">Signal</keyword>
<evidence type="ECO:0000259" key="9">
    <source>
        <dbReference type="Pfam" id="PF25198"/>
    </source>
</evidence>
<gene>
    <name evidence="10" type="ORF">AM231_11005</name>
</gene>
<dbReference type="InterPro" id="IPR046953">
    <property type="entry name" value="Spore_GerAC-like_C"/>
</dbReference>
<keyword evidence="11" id="KW-1185">Reference proteome</keyword>
<dbReference type="NCBIfam" id="TIGR02887">
    <property type="entry name" value="spore_ger_x_C"/>
    <property type="match status" value="1"/>
</dbReference>
<evidence type="ECO:0000256" key="3">
    <source>
        <dbReference type="ARBA" id="ARBA00022544"/>
    </source>
</evidence>
<comment type="caution">
    <text evidence="10">The sequence shown here is derived from an EMBL/GenBank/DDBJ whole genome shotgun (WGS) entry which is preliminary data.</text>
</comment>
<keyword evidence="7" id="KW-0449">Lipoprotein</keyword>
<dbReference type="OrthoDB" id="2592518at2"/>
<feature type="domain" description="Spore germination protein N-terminal" evidence="9">
    <location>
        <begin position="22"/>
        <end position="188"/>
    </location>
</feature>
<dbReference type="InterPro" id="IPR038501">
    <property type="entry name" value="Spore_GerAC_C_sf"/>
</dbReference>
<comment type="subcellular location">
    <subcellularLocation>
        <location evidence="1">Membrane</location>
        <topology evidence="1">Lipid-anchor</topology>
    </subcellularLocation>
</comment>
<dbReference type="PATRIC" id="fig|1705565.3.peg.4198"/>
<reference evidence="11" key="1">
    <citation type="submission" date="2015-08" db="EMBL/GenBank/DDBJ databases">
        <title>Genome sequencing project for genomic taxonomy and phylogenomics of Bacillus-like bacteria.</title>
        <authorList>
            <person name="Liu B."/>
            <person name="Wang J."/>
            <person name="Zhu Y."/>
            <person name="Liu G."/>
            <person name="Chen Q."/>
            <person name="Chen Z."/>
            <person name="Lan J."/>
            <person name="Che J."/>
            <person name="Ge C."/>
            <person name="Shi H."/>
            <person name="Pan Z."/>
            <person name="Liu X."/>
        </authorList>
    </citation>
    <scope>NUCLEOTIDE SEQUENCE [LARGE SCALE GENOMIC DNA]</scope>
    <source>
        <strain evidence="11">FJAT-22460</strain>
    </source>
</reference>
<dbReference type="EMBL" id="LIUT01000001">
    <property type="protein sequence ID" value="KOR90743.1"/>
    <property type="molecule type" value="Genomic_DNA"/>
</dbReference>
<dbReference type="InterPro" id="IPR008844">
    <property type="entry name" value="Spore_GerAC-like"/>
</dbReference>
<dbReference type="GO" id="GO:0009847">
    <property type="term" value="P:spore germination"/>
    <property type="evidence" value="ECO:0007669"/>
    <property type="project" value="InterPro"/>
</dbReference>
<organism evidence="10 11">
    <name type="scientific">Paenibacillus solani</name>
    <dbReference type="NCBI Taxonomy" id="1705565"/>
    <lineage>
        <taxon>Bacteria</taxon>
        <taxon>Bacillati</taxon>
        <taxon>Bacillota</taxon>
        <taxon>Bacilli</taxon>
        <taxon>Bacillales</taxon>
        <taxon>Paenibacillaceae</taxon>
        <taxon>Paenibacillus</taxon>
    </lineage>
</organism>
<feature type="domain" description="Spore germination GerAC-like C-terminal" evidence="8">
    <location>
        <begin position="198"/>
        <end position="365"/>
    </location>
</feature>
<sequence length="368" mass="41395">MLKKFISWLLLVCIIPLSGCGDQRILESLGFIQTVSYDILPDGKLSISFSIPQADPETTANREVLSAVAASSKEATMKVSRETGMMVVSGQLRNVLFGQSMAEHGLHGHLDTLFRDPSISSQVKVSVVEGNAGELLIEDYKQHPRTGRYIDMLLEKEALGQTIPKVTLFIFARDYFDEGTDPVAPILKKHADNYITTNGIALFKDDRYVTKIEPQNALVFAFLKGSFREGQISLELADTGGDKEIVMFSSLISSRKVKVVHGTEGIEKVTYHVKVTGSVLEYIGDARLSNDRERHELEQRISKELTKKANAMISLMKQHQLDNIGIGKYVRNSVGYKQWKQMNWREELEKLPVECSFEVKIKDYGKFR</sequence>
<evidence type="ECO:0000259" key="8">
    <source>
        <dbReference type="Pfam" id="PF05504"/>
    </source>
</evidence>
<keyword evidence="3" id="KW-0309">Germination</keyword>
<dbReference type="InterPro" id="IPR057336">
    <property type="entry name" value="GerAC_N"/>
</dbReference>
<dbReference type="Gene3D" id="3.30.300.210">
    <property type="entry name" value="Nutrient germinant receptor protein C, domain 3"/>
    <property type="match status" value="1"/>
</dbReference>
<evidence type="ECO:0000313" key="10">
    <source>
        <dbReference type="EMBL" id="KOR90743.1"/>
    </source>
</evidence>
<evidence type="ECO:0000256" key="6">
    <source>
        <dbReference type="ARBA" id="ARBA00023139"/>
    </source>
</evidence>